<dbReference type="Proteomes" id="UP000618818">
    <property type="component" value="Unassembled WGS sequence"/>
</dbReference>
<feature type="domain" description="SHOCT" evidence="7">
    <location>
        <begin position="98"/>
        <end position="125"/>
    </location>
</feature>
<evidence type="ECO:0000313" key="10">
    <source>
        <dbReference type="Proteomes" id="UP000618818"/>
    </source>
</evidence>
<feature type="domain" description="Cardiolipin synthase N-terminal" evidence="8">
    <location>
        <begin position="22"/>
        <end position="66"/>
    </location>
</feature>
<feature type="transmembrane region" description="Helical" evidence="6">
    <location>
        <begin position="14"/>
        <end position="35"/>
    </location>
</feature>
<comment type="caution">
    <text evidence="9">The sequence shown here is derived from an EMBL/GenBank/DDBJ whole genome shotgun (WGS) entry which is preliminary data.</text>
</comment>
<accession>A0ABR8NHP7</accession>
<dbReference type="InterPro" id="IPR027379">
    <property type="entry name" value="CLS_N"/>
</dbReference>
<evidence type="ECO:0000256" key="3">
    <source>
        <dbReference type="ARBA" id="ARBA00022692"/>
    </source>
</evidence>
<keyword evidence="10" id="KW-1185">Reference proteome</keyword>
<reference evidence="9 10" key="1">
    <citation type="submission" date="2020-09" db="EMBL/GenBank/DDBJ databases">
        <title>novel species in genus Nocardioides.</title>
        <authorList>
            <person name="Zhang G."/>
        </authorList>
    </citation>
    <scope>NUCLEOTIDE SEQUENCE [LARGE SCALE GENOMIC DNA]</scope>
    <source>
        <strain evidence="9 10">KCTC 39551</strain>
    </source>
</reference>
<dbReference type="RefSeq" id="WP_191196947.1">
    <property type="nucleotide sequence ID" value="NZ_JACXYZ010000004.1"/>
</dbReference>
<keyword evidence="2" id="KW-1003">Cell membrane</keyword>
<evidence type="ECO:0000256" key="4">
    <source>
        <dbReference type="ARBA" id="ARBA00022989"/>
    </source>
</evidence>
<name>A0ABR8NHP7_9ACTN</name>
<evidence type="ECO:0000259" key="8">
    <source>
        <dbReference type="Pfam" id="PF13396"/>
    </source>
</evidence>
<dbReference type="InterPro" id="IPR018649">
    <property type="entry name" value="SHOCT"/>
</dbReference>
<evidence type="ECO:0000259" key="7">
    <source>
        <dbReference type="Pfam" id="PF09851"/>
    </source>
</evidence>
<keyword evidence="5 6" id="KW-0472">Membrane</keyword>
<evidence type="ECO:0000313" key="9">
    <source>
        <dbReference type="EMBL" id="MBD3927112.1"/>
    </source>
</evidence>
<dbReference type="Pfam" id="PF09851">
    <property type="entry name" value="SHOCT"/>
    <property type="match status" value="1"/>
</dbReference>
<evidence type="ECO:0000256" key="6">
    <source>
        <dbReference type="SAM" id="Phobius"/>
    </source>
</evidence>
<dbReference type="EMBL" id="JACXYZ010000004">
    <property type="protein sequence ID" value="MBD3927112.1"/>
    <property type="molecule type" value="Genomic_DNA"/>
</dbReference>
<comment type="subcellular location">
    <subcellularLocation>
        <location evidence="1">Cell membrane</location>
        <topology evidence="1">Multi-pass membrane protein</topology>
    </subcellularLocation>
</comment>
<keyword evidence="3 6" id="KW-0812">Transmembrane</keyword>
<evidence type="ECO:0000256" key="2">
    <source>
        <dbReference type="ARBA" id="ARBA00022475"/>
    </source>
</evidence>
<evidence type="ECO:0000256" key="1">
    <source>
        <dbReference type="ARBA" id="ARBA00004651"/>
    </source>
</evidence>
<protein>
    <submittedName>
        <fullName evidence="9">SHOCT domain-containing protein</fullName>
    </submittedName>
</protein>
<evidence type="ECO:0000256" key="5">
    <source>
        <dbReference type="ARBA" id="ARBA00023136"/>
    </source>
</evidence>
<sequence>MEDDFGFWDVMVSIFWFTILLAWISLLIHILADIFRDDSLSGGKKALWTIFIVLIPWLGALVYIISRGDSMNTRNREAAMARMAVYDSQRSPAPQVSDELQRLAELRDSGVLTPAEYEQAKAKVLA</sequence>
<dbReference type="Pfam" id="PF13396">
    <property type="entry name" value="PLDc_N"/>
    <property type="match status" value="1"/>
</dbReference>
<gene>
    <name evidence="9" type="ORF">IEZ26_21000</name>
</gene>
<feature type="transmembrane region" description="Helical" evidence="6">
    <location>
        <begin position="47"/>
        <end position="66"/>
    </location>
</feature>
<organism evidence="9 10">
    <name type="scientific">Nocardioides cavernae</name>
    <dbReference type="NCBI Taxonomy" id="1921566"/>
    <lineage>
        <taxon>Bacteria</taxon>
        <taxon>Bacillati</taxon>
        <taxon>Actinomycetota</taxon>
        <taxon>Actinomycetes</taxon>
        <taxon>Propionibacteriales</taxon>
        <taxon>Nocardioidaceae</taxon>
        <taxon>Nocardioides</taxon>
    </lineage>
</organism>
<proteinExistence type="predicted"/>
<keyword evidence="4 6" id="KW-1133">Transmembrane helix</keyword>